<dbReference type="GO" id="GO:0051028">
    <property type="term" value="P:mRNA transport"/>
    <property type="evidence" value="ECO:0007669"/>
    <property type="project" value="UniProtKB-UniRule"/>
</dbReference>
<dbReference type="PANTHER" id="PTHR12612">
    <property type="entry name" value="NUCLEAR TRANSPORT FACTOR 2"/>
    <property type="match status" value="1"/>
</dbReference>
<protein>
    <recommendedName>
        <fullName evidence="4 5">NTF2-related export protein</fullName>
    </recommendedName>
</protein>
<dbReference type="EMBL" id="CANHGI010000001">
    <property type="protein sequence ID" value="CAI5437448.1"/>
    <property type="molecule type" value="Genomic_DNA"/>
</dbReference>
<dbReference type="Pfam" id="PF02136">
    <property type="entry name" value="NTF2"/>
    <property type="match status" value="1"/>
</dbReference>
<dbReference type="AlphaFoldDB" id="A0A9P1I4E7"/>
<dbReference type="CDD" id="cd00780">
    <property type="entry name" value="NTF2"/>
    <property type="match status" value="1"/>
</dbReference>
<feature type="domain" description="NTF2" evidence="6">
    <location>
        <begin position="18"/>
        <end position="136"/>
    </location>
</feature>
<evidence type="ECO:0000256" key="2">
    <source>
        <dbReference type="ARBA" id="ARBA00022927"/>
    </source>
</evidence>
<dbReference type="Gene3D" id="3.10.450.50">
    <property type="match status" value="1"/>
</dbReference>
<dbReference type="FunFam" id="3.10.450.50:FF:000006">
    <property type="entry name" value="NTF2-related export protein 2 isoform 1"/>
    <property type="match status" value="1"/>
</dbReference>
<dbReference type="GO" id="GO:0005737">
    <property type="term" value="C:cytoplasm"/>
    <property type="evidence" value="ECO:0007669"/>
    <property type="project" value="UniProtKB-SubCell"/>
</dbReference>
<keyword evidence="8" id="KW-1185">Reference proteome</keyword>
<evidence type="ECO:0000256" key="3">
    <source>
        <dbReference type="ARBA" id="ARBA00023242"/>
    </source>
</evidence>
<dbReference type="InterPro" id="IPR045875">
    <property type="entry name" value="NTF2"/>
</dbReference>
<reference evidence="7" key="1">
    <citation type="submission" date="2022-11" db="EMBL/GenBank/DDBJ databases">
        <authorList>
            <person name="Kikuchi T."/>
        </authorList>
    </citation>
    <scope>NUCLEOTIDE SEQUENCE</scope>
    <source>
        <strain evidence="7">PS1010</strain>
    </source>
</reference>
<accession>A0A9P1I4E7</accession>
<dbReference type="PROSITE" id="PS50177">
    <property type="entry name" value="NTF2_DOMAIN"/>
    <property type="match status" value="1"/>
</dbReference>
<sequence length="138" mass="15880">MAKTIQDFNKDDEELCKEANKFVSVYYDVLDRKREKISFLYANVANSNLVWNGNPVDGYDNICKFMTTIPATRHEIHSIDAQRFPENMNGELFNGIILHVAGAVSSGDDGDRAFTQTLVLCVEDEKYRIKSDRFRYIE</sequence>
<keyword evidence="1 5" id="KW-0813">Transport</keyword>
<keyword evidence="3 5" id="KW-0539">Nucleus</keyword>
<evidence type="ECO:0000256" key="5">
    <source>
        <dbReference type="RuleBase" id="RU369002"/>
    </source>
</evidence>
<gene>
    <name evidence="7" type="ORF">CAMP_LOCUS85</name>
</gene>
<dbReference type="GO" id="GO:0006913">
    <property type="term" value="P:nucleocytoplasmic transport"/>
    <property type="evidence" value="ECO:0007669"/>
    <property type="project" value="UniProtKB-UniRule"/>
</dbReference>
<dbReference type="InterPro" id="IPR002075">
    <property type="entry name" value="NTF2_dom"/>
</dbReference>
<evidence type="ECO:0000256" key="1">
    <source>
        <dbReference type="ARBA" id="ARBA00022448"/>
    </source>
</evidence>
<evidence type="ECO:0000259" key="6">
    <source>
        <dbReference type="PROSITE" id="PS50177"/>
    </source>
</evidence>
<evidence type="ECO:0000313" key="8">
    <source>
        <dbReference type="Proteomes" id="UP001152747"/>
    </source>
</evidence>
<keyword evidence="5" id="KW-0963">Cytoplasm</keyword>
<dbReference type="GO" id="GO:0005634">
    <property type="term" value="C:nucleus"/>
    <property type="evidence" value="ECO:0007669"/>
    <property type="project" value="UniProtKB-SubCell"/>
</dbReference>
<organism evidence="7 8">
    <name type="scientific">Caenorhabditis angaria</name>
    <dbReference type="NCBI Taxonomy" id="860376"/>
    <lineage>
        <taxon>Eukaryota</taxon>
        <taxon>Metazoa</taxon>
        <taxon>Ecdysozoa</taxon>
        <taxon>Nematoda</taxon>
        <taxon>Chromadorea</taxon>
        <taxon>Rhabditida</taxon>
        <taxon>Rhabditina</taxon>
        <taxon>Rhabditomorpha</taxon>
        <taxon>Rhabditoidea</taxon>
        <taxon>Rhabditidae</taxon>
        <taxon>Peloderinae</taxon>
        <taxon>Caenorhabditis</taxon>
    </lineage>
</organism>
<evidence type="ECO:0000256" key="4">
    <source>
        <dbReference type="ARBA" id="ARBA00070836"/>
    </source>
</evidence>
<dbReference type="InterPro" id="IPR018222">
    <property type="entry name" value="Nuclear_transport_factor_2_euk"/>
</dbReference>
<dbReference type="OrthoDB" id="25408at2759"/>
<comment type="caution">
    <text evidence="7">The sequence shown here is derived from an EMBL/GenBank/DDBJ whole genome shotgun (WGS) entry which is preliminary data.</text>
</comment>
<proteinExistence type="predicted"/>
<name>A0A9P1I4E7_9PELO</name>
<keyword evidence="2 5" id="KW-0653">Protein transport</keyword>
<comment type="subcellular location">
    <subcellularLocation>
        <location evidence="5">Cytoplasm</location>
    </subcellularLocation>
    <subcellularLocation>
        <location evidence="5">Nucleus</location>
    </subcellularLocation>
</comment>
<dbReference type="InterPro" id="IPR032710">
    <property type="entry name" value="NTF2-like_dom_sf"/>
</dbReference>
<evidence type="ECO:0000313" key="7">
    <source>
        <dbReference type="EMBL" id="CAI5437448.1"/>
    </source>
</evidence>
<dbReference type="GO" id="GO:0015031">
    <property type="term" value="P:protein transport"/>
    <property type="evidence" value="ECO:0007669"/>
    <property type="project" value="UniProtKB-KW"/>
</dbReference>
<comment type="function">
    <text evidence="5">Has a role in nuclear-cytoplasmic transport of proteins and mRNAs.</text>
</comment>
<dbReference type="Proteomes" id="UP001152747">
    <property type="component" value="Unassembled WGS sequence"/>
</dbReference>
<dbReference type="SUPFAM" id="SSF54427">
    <property type="entry name" value="NTF2-like"/>
    <property type="match status" value="1"/>
</dbReference>